<reference evidence="1 2" key="1">
    <citation type="submission" date="2021-06" db="EMBL/GenBank/DDBJ databases">
        <title>Caerostris darwini draft genome.</title>
        <authorList>
            <person name="Kono N."/>
            <person name="Arakawa K."/>
        </authorList>
    </citation>
    <scope>NUCLEOTIDE SEQUENCE [LARGE SCALE GENOMIC DNA]</scope>
</reference>
<organism evidence="1 2">
    <name type="scientific">Caerostris darwini</name>
    <dbReference type="NCBI Taxonomy" id="1538125"/>
    <lineage>
        <taxon>Eukaryota</taxon>
        <taxon>Metazoa</taxon>
        <taxon>Ecdysozoa</taxon>
        <taxon>Arthropoda</taxon>
        <taxon>Chelicerata</taxon>
        <taxon>Arachnida</taxon>
        <taxon>Araneae</taxon>
        <taxon>Araneomorphae</taxon>
        <taxon>Entelegynae</taxon>
        <taxon>Araneoidea</taxon>
        <taxon>Araneidae</taxon>
        <taxon>Caerostris</taxon>
    </lineage>
</organism>
<name>A0AAV4NYY8_9ARAC</name>
<accession>A0AAV4NYY8</accession>
<sequence>MQRGGNSMWSISVCGTISLATMPLARGGRGSFTFRRFQNTHLSHPLFISWMTRGGGAASRIVCQECSTDTNKASGFLEMGGVSLDEGVLDFERFYTIPPSP</sequence>
<gene>
    <name evidence="1" type="ORF">CDAR_559161</name>
</gene>
<dbReference type="Proteomes" id="UP001054837">
    <property type="component" value="Unassembled WGS sequence"/>
</dbReference>
<dbReference type="EMBL" id="BPLQ01002227">
    <property type="protein sequence ID" value="GIX90157.1"/>
    <property type="molecule type" value="Genomic_DNA"/>
</dbReference>
<evidence type="ECO:0008006" key="3">
    <source>
        <dbReference type="Google" id="ProtNLM"/>
    </source>
</evidence>
<protein>
    <recommendedName>
        <fullName evidence="3">Secreted protein</fullName>
    </recommendedName>
</protein>
<evidence type="ECO:0000313" key="1">
    <source>
        <dbReference type="EMBL" id="GIX90157.1"/>
    </source>
</evidence>
<evidence type="ECO:0000313" key="2">
    <source>
        <dbReference type="Proteomes" id="UP001054837"/>
    </source>
</evidence>
<proteinExistence type="predicted"/>
<keyword evidence="2" id="KW-1185">Reference proteome</keyword>
<dbReference type="AlphaFoldDB" id="A0AAV4NYY8"/>
<comment type="caution">
    <text evidence="1">The sequence shown here is derived from an EMBL/GenBank/DDBJ whole genome shotgun (WGS) entry which is preliminary data.</text>
</comment>